<evidence type="ECO:0000256" key="1">
    <source>
        <dbReference type="SAM" id="MobiDB-lite"/>
    </source>
</evidence>
<sequence length="170" mass="18867">MPYKNETSTFPLPGSKINSRHRGARRQAGGGGDLLGFISGGEETLMDDAPVCKNEVGGPLDTRMQQAETQLTLFLRRRMASTKKMQVALRDMYQEMHSFRESCHNRDNPKGILSLRTRTKLAQGRPSTGPGGDLLGLISGGEETLMDDAGRKDRWRWSTGHVDAVHTKRN</sequence>
<proteinExistence type="predicted"/>
<dbReference type="EMBL" id="BPLR01016895">
    <property type="protein sequence ID" value="GIY87161.1"/>
    <property type="molecule type" value="Genomic_DNA"/>
</dbReference>
<organism evidence="2 3">
    <name type="scientific">Caerostris extrusa</name>
    <name type="common">Bark spider</name>
    <name type="synonym">Caerostris bankana</name>
    <dbReference type="NCBI Taxonomy" id="172846"/>
    <lineage>
        <taxon>Eukaryota</taxon>
        <taxon>Metazoa</taxon>
        <taxon>Ecdysozoa</taxon>
        <taxon>Arthropoda</taxon>
        <taxon>Chelicerata</taxon>
        <taxon>Arachnida</taxon>
        <taxon>Araneae</taxon>
        <taxon>Araneomorphae</taxon>
        <taxon>Entelegynae</taxon>
        <taxon>Araneoidea</taxon>
        <taxon>Araneidae</taxon>
        <taxon>Caerostris</taxon>
    </lineage>
</organism>
<dbReference type="Proteomes" id="UP001054945">
    <property type="component" value="Unassembled WGS sequence"/>
</dbReference>
<feature type="region of interest" description="Disordered" evidence="1">
    <location>
        <begin position="1"/>
        <end position="35"/>
    </location>
</feature>
<gene>
    <name evidence="2" type="ORF">CEXT_94121</name>
</gene>
<dbReference type="AlphaFoldDB" id="A0AAV4WXH0"/>
<comment type="caution">
    <text evidence="2">The sequence shown here is derived from an EMBL/GenBank/DDBJ whole genome shotgun (WGS) entry which is preliminary data.</text>
</comment>
<keyword evidence="3" id="KW-1185">Reference proteome</keyword>
<reference evidence="2 3" key="1">
    <citation type="submission" date="2021-06" db="EMBL/GenBank/DDBJ databases">
        <title>Caerostris extrusa draft genome.</title>
        <authorList>
            <person name="Kono N."/>
            <person name="Arakawa K."/>
        </authorList>
    </citation>
    <scope>NUCLEOTIDE SEQUENCE [LARGE SCALE GENOMIC DNA]</scope>
</reference>
<protein>
    <submittedName>
        <fullName evidence="2">Uncharacterized protein</fullName>
    </submittedName>
</protein>
<evidence type="ECO:0000313" key="2">
    <source>
        <dbReference type="EMBL" id="GIY87161.1"/>
    </source>
</evidence>
<name>A0AAV4WXH0_CAEEX</name>
<accession>A0AAV4WXH0</accession>
<feature type="compositionally biased region" description="Polar residues" evidence="1">
    <location>
        <begin position="1"/>
        <end position="10"/>
    </location>
</feature>
<evidence type="ECO:0000313" key="3">
    <source>
        <dbReference type="Proteomes" id="UP001054945"/>
    </source>
</evidence>